<feature type="domain" description="Endonuclease/exonuclease/phosphatase" evidence="1">
    <location>
        <begin position="19"/>
        <end position="153"/>
    </location>
</feature>
<name>A0A812AZQ9_ACAPH</name>
<organism evidence="2 3">
    <name type="scientific">Acanthosepion pharaonis</name>
    <name type="common">Pharaoh cuttlefish</name>
    <name type="synonym">Sepia pharaonis</name>
    <dbReference type="NCBI Taxonomy" id="158019"/>
    <lineage>
        <taxon>Eukaryota</taxon>
        <taxon>Metazoa</taxon>
        <taxon>Spiralia</taxon>
        <taxon>Lophotrochozoa</taxon>
        <taxon>Mollusca</taxon>
        <taxon>Cephalopoda</taxon>
        <taxon>Coleoidea</taxon>
        <taxon>Decapodiformes</taxon>
        <taxon>Sepiida</taxon>
        <taxon>Sepiina</taxon>
        <taxon>Sepiidae</taxon>
        <taxon>Acanthosepion</taxon>
    </lineage>
</organism>
<evidence type="ECO:0000313" key="3">
    <source>
        <dbReference type="Proteomes" id="UP000597762"/>
    </source>
</evidence>
<dbReference type="InterPro" id="IPR005135">
    <property type="entry name" value="Endo/exonuclease/phosphatase"/>
</dbReference>
<keyword evidence="3" id="KW-1185">Reference proteome</keyword>
<dbReference type="SUPFAM" id="SSF56219">
    <property type="entry name" value="DNase I-like"/>
    <property type="match status" value="1"/>
</dbReference>
<protein>
    <recommendedName>
        <fullName evidence="1">Endonuclease/exonuclease/phosphatase domain-containing protein</fullName>
    </recommendedName>
</protein>
<dbReference type="AlphaFoldDB" id="A0A812AZQ9"/>
<dbReference type="GO" id="GO:0003824">
    <property type="term" value="F:catalytic activity"/>
    <property type="evidence" value="ECO:0007669"/>
    <property type="project" value="InterPro"/>
</dbReference>
<dbReference type="PANTHER" id="PTHR23227:SF84">
    <property type="entry name" value="ENDONUCLEASE_EXONUCLEASE_PHOSPHATASE DOMAIN-CONTAINING PROTEIN"/>
    <property type="match status" value="1"/>
</dbReference>
<evidence type="ECO:0000313" key="2">
    <source>
        <dbReference type="EMBL" id="CAE1168442.1"/>
    </source>
</evidence>
<sequence length="203" mass="22887">MLTGLSENPQDINDSRKTAFINGELKRLHVDIATLQETCLADSGSLKKDYTFFCQGKSSDELRQHGVGFAVRNSLLNAVEPSSNGSERLLIFRLNTTTSPVTLVSVYASTLYTTPDKFYDNLSTTISSIPRKQHLVLLGDFNTRVSADYPWHLCLEQFGVGKTNDNGQRLLELCTYHNLHIANSSFRTKPQHKVSWRHSRSKH</sequence>
<gene>
    <name evidence="2" type="ORF">SPHA_10031</name>
</gene>
<dbReference type="InterPro" id="IPR036691">
    <property type="entry name" value="Endo/exonu/phosph_ase_sf"/>
</dbReference>
<evidence type="ECO:0000259" key="1">
    <source>
        <dbReference type="Pfam" id="PF03372"/>
    </source>
</evidence>
<accession>A0A812AZQ9</accession>
<dbReference type="Proteomes" id="UP000597762">
    <property type="component" value="Unassembled WGS sequence"/>
</dbReference>
<reference evidence="2" key="1">
    <citation type="submission" date="2021-01" db="EMBL/GenBank/DDBJ databases">
        <authorList>
            <person name="Li R."/>
            <person name="Bekaert M."/>
        </authorList>
    </citation>
    <scope>NUCLEOTIDE SEQUENCE</scope>
    <source>
        <strain evidence="2">Farmed</strain>
    </source>
</reference>
<dbReference type="PANTHER" id="PTHR23227">
    <property type="entry name" value="BUCENTAUR RELATED"/>
    <property type="match status" value="1"/>
</dbReference>
<dbReference type="EMBL" id="CAHIKZ030000322">
    <property type="protein sequence ID" value="CAE1168442.1"/>
    <property type="molecule type" value="Genomic_DNA"/>
</dbReference>
<proteinExistence type="predicted"/>
<comment type="caution">
    <text evidence="2">The sequence shown here is derived from an EMBL/GenBank/DDBJ whole genome shotgun (WGS) entry which is preliminary data.</text>
</comment>
<dbReference type="OrthoDB" id="6151446at2759"/>
<dbReference type="Gene3D" id="3.60.10.10">
    <property type="entry name" value="Endonuclease/exonuclease/phosphatase"/>
    <property type="match status" value="1"/>
</dbReference>
<dbReference type="InterPro" id="IPR027124">
    <property type="entry name" value="Swc5/CFDP1/2"/>
</dbReference>
<dbReference type="Pfam" id="PF03372">
    <property type="entry name" value="Exo_endo_phos"/>
    <property type="match status" value="1"/>
</dbReference>